<protein>
    <recommendedName>
        <fullName evidence="5">DUF2892 domain-containing protein</fullName>
    </recommendedName>
</protein>
<accession>A0A4Q9QRG2</accession>
<reference evidence="3 4" key="1">
    <citation type="submission" date="2018-06" db="EMBL/GenBank/DDBJ databases">
        <title>Three novel Pseudomonas species isolated from symptomatic oak.</title>
        <authorList>
            <person name="Bueno-Gonzalez V."/>
            <person name="Brady C."/>
        </authorList>
    </citation>
    <scope>NUCLEOTIDE SEQUENCE [LARGE SCALE GENOMIC DNA]</scope>
    <source>
        <strain evidence="2 3">P26B</strain>
        <strain evidence="1 4">P6B</strain>
    </source>
</reference>
<evidence type="ECO:0000313" key="1">
    <source>
        <dbReference type="EMBL" id="TBU83533.1"/>
    </source>
</evidence>
<dbReference type="OrthoDB" id="6925233at2"/>
<proteinExistence type="predicted"/>
<comment type="caution">
    <text evidence="1">The sequence shown here is derived from an EMBL/GenBank/DDBJ whole genome shotgun (WGS) entry which is preliminary data.</text>
</comment>
<evidence type="ECO:0000313" key="2">
    <source>
        <dbReference type="EMBL" id="TBV01512.1"/>
    </source>
</evidence>
<dbReference type="AlphaFoldDB" id="A0A4Q9QRG2"/>
<dbReference type="Proteomes" id="UP000293172">
    <property type="component" value="Unassembled WGS sequence"/>
</dbReference>
<evidence type="ECO:0008006" key="5">
    <source>
        <dbReference type="Google" id="ProtNLM"/>
    </source>
</evidence>
<evidence type="ECO:0000313" key="3">
    <source>
        <dbReference type="Proteomes" id="UP000291334"/>
    </source>
</evidence>
<organism evidence="1 4">
    <name type="scientific">Phytopseudomonas dryadis</name>
    <dbReference type="NCBI Taxonomy" id="2487520"/>
    <lineage>
        <taxon>Bacteria</taxon>
        <taxon>Pseudomonadati</taxon>
        <taxon>Pseudomonadota</taxon>
        <taxon>Gammaproteobacteria</taxon>
        <taxon>Pseudomonadales</taxon>
        <taxon>Pseudomonadaceae</taxon>
        <taxon>Phytopseudomonas</taxon>
    </lineage>
</organism>
<name>A0A4Q9QRG2_9GAMM</name>
<evidence type="ECO:0000313" key="4">
    <source>
        <dbReference type="Proteomes" id="UP000293172"/>
    </source>
</evidence>
<sequence length="89" mass="9323">MRQQRKHKQGTNLAPLERVLSIAGGALLIRKGLMVKGIFGLADIAAGALGVYRGVTGFCPAKQRMATTTPAATLKRLPSPTKLIGALSP</sequence>
<dbReference type="Proteomes" id="UP000291334">
    <property type="component" value="Unassembled WGS sequence"/>
</dbReference>
<dbReference type="EMBL" id="QJUM01000030">
    <property type="protein sequence ID" value="TBV01512.1"/>
    <property type="molecule type" value="Genomic_DNA"/>
</dbReference>
<gene>
    <name evidence="2" type="ORF">DNK34_20955</name>
    <name evidence="1" type="ORF">DNK44_25720</name>
</gene>
<keyword evidence="3" id="KW-1185">Reference proteome</keyword>
<dbReference type="RefSeq" id="WP_131173667.1">
    <property type="nucleotide sequence ID" value="NZ_QJUL01000074.1"/>
</dbReference>
<dbReference type="EMBL" id="QJUL01000074">
    <property type="protein sequence ID" value="TBU83533.1"/>
    <property type="molecule type" value="Genomic_DNA"/>
</dbReference>